<evidence type="ECO:0000313" key="2">
    <source>
        <dbReference type="EMBL" id="MBB6250144.1"/>
    </source>
</evidence>
<feature type="transmembrane region" description="Helical" evidence="1">
    <location>
        <begin position="500"/>
        <end position="522"/>
    </location>
</feature>
<accession>A0A7X0AU42</accession>
<dbReference type="EMBL" id="JACIIZ010000002">
    <property type="protein sequence ID" value="MBB6250144.1"/>
    <property type="molecule type" value="Genomic_DNA"/>
</dbReference>
<feature type="transmembrane region" description="Helical" evidence="1">
    <location>
        <begin position="224"/>
        <end position="248"/>
    </location>
</feature>
<feature type="transmembrane region" description="Helical" evidence="1">
    <location>
        <begin position="43"/>
        <end position="65"/>
    </location>
</feature>
<evidence type="ECO:0000313" key="3">
    <source>
        <dbReference type="Proteomes" id="UP000539175"/>
    </source>
</evidence>
<dbReference type="InterPro" id="IPR005625">
    <property type="entry name" value="PepSY-ass_TM"/>
</dbReference>
<name>A0A7X0AU42_9PROT</name>
<organism evidence="2 3">
    <name type="scientific">Nitrospirillum iridis</name>
    <dbReference type="NCBI Taxonomy" id="765888"/>
    <lineage>
        <taxon>Bacteria</taxon>
        <taxon>Pseudomonadati</taxon>
        <taxon>Pseudomonadota</taxon>
        <taxon>Alphaproteobacteria</taxon>
        <taxon>Rhodospirillales</taxon>
        <taxon>Azospirillaceae</taxon>
        <taxon>Nitrospirillum</taxon>
    </lineage>
</organism>
<keyword evidence="3" id="KW-1185">Reference proteome</keyword>
<dbReference type="RefSeq" id="WP_184797471.1">
    <property type="nucleotide sequence ID" value="NZ_JACIIZ010000002.1"/>
</dbReference>
<dbReference type="PANTHER" id="PTHR34219">
    <property type="entry name" value="IRON-REGULATED INNER MEMBRANE PROTEIN-RELATED"/>
    <property type="match status" value="1"/>
</dbReference>
<reference evidence="2 3" key="1">
    <citation type="submission" date="2020-08" db="EMBL/GenBank/DDBJ databases">
        <title>Genomic Encyclopedia of Type Strains, Phase IV (KMG-IV): sequencing the most valuable type-strain genomes for metagenomic binning, comparative biology and taxonomic classification.</title>
        <authorList>
            <person name="Goeker M."/>
        </authorList>
    </citation>
    <scope>NUCLEOTIDE SEQUENCE [LARGE SCALE GENOMIC DNA]</scope>
    <source>
        <strain evidence="2 3">DSM 22198</strain>
    </source>
</reference>
<dbReference type="AlphaFoldDB" id="A0A7X0AU42"/>
<feature type="transmembrane region" description="Helical" evidence="1">
    <location>
        <begin position="371"/>
        <end position="392"/>
    </location>
</feature>
<feature type="transmembrane region" description="Helical" evidence="1">
    <location>
        <begin position="468"/>
        <end position="488"/>
    </location>
</feature>
<comment type="caution">
    <text evidence="2">The sequence shown here is derived from an EMBL/GenBank/DDBJ whole genome shotgun (WGS) entry which is preliminary data.</text>
</comment>
<gene>
    <name evidence="2" type="ORF">FHS74_000685</name>
</gene>
<proteinExistence type="predicted"/>
<sequence length="537" mass="55883">MLKHIAARVLARRGKPHQARQTQVQAQGRGGGLVQSSLAGHSALGLALGALIYIVCLTGTIAVFAEDLGRWEWSGIGETASLPTEVVDAAMATGLARAAEKAGGVDKVTALYGILPRPDWPHLEVMAYTAEGEMAWRAGADGVLAETATQDWTRVIGDVHMELTLPGLWGGLAVGVVGIALLSLLVSGILAHPRIFRDAFALRLTGARRLGLADLHNRLSVWGLPFHIAITVTGVLFALASLMILTVAQVGYKGDLNRTYAPLTGPVVQADATPQPLPPLALLRSQVVDPDPTAPRVSRFFYVERPGTQGQRVLLDMTRGDGLTQGDRFYFDGTGKALRPAGFFDGPVGMRVYGAALALHCATYGGLAIRLVYGVLGLALSVITATGFSIFLARRRDRGRPLPRLERAWAGVVWGVPLAVTASAAATLVPGLAHETVYLRIFWGLVVALPLLCLPLATGERASRALRLALGLALPLLAGAHALGLGAAGGPGAAGPVSAAALVIDLVLALIGAGFVATAGLIGRGSRTLAARATSAP</sequence>
<keyword evidence="1" id="KW-0472">Membrane</keyword>
<feature type="transmembrane region" description="Helical" evidence="1">
    <location>
        <begin position="412"/>
        <end position="431"/>
    </location>
</feature>
<dbReference type="Proteomes" id="UP000539175">
    <property type="component" value="Unassembled WGS sequence"/>
</dbReference>
<feature type="transmembrane region" description="Helical" evidence="1">
    <location>
        <begin position="168"/>
        <end position="190"/>
    </location>
</feature>
<dbReference type="Pfam" id="PF03929">
    <property type="entry name" value="PepSY_TM"/>
    <property type="match status" value="1"/>
</dbReference>
<keyword evidence="1" id="KW-1133">Transmembrane helix</keyword>
<feature type="transmembrane region" description="Helical" evidence="1">
    <location>
        <begin position="437"/>
        <end position="456"/>
    </location>
</feature>
<keyword evidence="1" id="KW-0812">Transmembrane</keyword>
<protein>
    <submittedName>
        <fullName evidence="2">Putative iron-regulated membrane protein</fullName>
    </submittedName>
</protein>
<evidence type="ECO:0000256" key="1">
    <source>
        <dbReference type="SAM" id="Phobius"/>
    </source>
</evidence>
<dbReference type="PANTHER" id="PTHR34219:SF3">
    <property type="entry name" value="BLL7967 PROTEIN"/>
    <property type="match status" value="1"/>
</dbReference>